<dbReference type="OrthoDB" id="9906672at2"/>
<feature type="chain" id="PRO_5016671022" evidence="1">
    <location>
        <begin position="21"/>
        <end position="220"/>
    </location>
</feature>
<dbReference type="EMBL" id="QRAP01000001">
    <property type="protein sequence ID" value="RDK97080.1"/>
    <property type="molecule type" value="Genomic_DNA"/>
</dbReference>
<feature type="signal peptide" evidence="1">
    <location>
        <begin position="1"/>
        <end position="20"/>
    </location>
</feature>
<keyword evidence="1" id="KW-0732">Signal</keyword>
<evidence type="ECO:0000313" key="2">
    <source>
        <dbReference type="EMBL" id="RDK97080.1"/>
    </source>
</evidence>
<accession>A0A370R3S3</accession>
<protein>
    <submittedName>
        <fullName evidence="2">Uncharacterized protein</fullName>
    </submittedName>
</protein>
<organism evidence="2 3">
    <name type="scientific">Enterobacillus tribolii</name>
    <dbReference type="NCBI Taxonomy" id="1487935"/>
    <lineage>
        <taxon>Bacteria</taxon>
        <taxon>Pseudomonadati</taxon>
        <taxon>Pseudomonadota</taxon>
        <taxon>Gammaproteobacteria</taxon>
        <taxon>Enterobacterales</taxon>
        <taxon>Hafniaceae</taxon>
        <taxon>Enterobacillus</taxon>
    </lineage>
</organism>
<evidence type="ECO:0000256" key="1">
    <source>
        <dbReference type="SAM" id="SignalP"/>
    </source>
</evidence>
<proteinExistence type="predicted"/>
<reference evidence="2 3" key="1">
    <citation type="submission" date="2018-07" db="EMBL/GenBank/DDBJ databases">
        <title>Genomic Encyclopedia of Type Strains, Phase IV (KMG-IV): sequencing the most valuable type-strain genomes for metagenomic binning, comparative biology and taxonomic classification.</title>
        <authorList>
            <person name="Goeker M."/>
        </authorList>
    </citation>
    <scope>NUCLEOTIDE SEQUENCE [LARGE SCALE GENOMIC DNA]</scope>
    <source>
        <strain evidence="2 3">DSM 103736</strain>
    </source>
</reference>
<sequence length="220" mass="24794">MQKNLAAILLSCVIACPAFANPIQEAQRDMQATMKDDKVLEFKSTALVTNSVKDTYVCGEVRVIEADGKMNEFIPFAYANPQAIFYLYPGLPKGERSDYRLTGCEGLDKEASWRNALELLNTNCSANWSVLSTYYIDDKSEDEAVAAGLKVIREYMASGNKPPLAEDFDEVTEEYLRDVLDMAREAPDMEESIKKDPKEAQKALMSICWVNFIEKSFDEH</sequence>
<name>A0A370R3S3_9GAMM</name>
<dbReference type="AlphaFoldDB" id="A0A370R3S3"/>
<gene>
    <name evidence="2" type="ORF">C8D90_101524</name>
</gene>
<keyword evidence="3" id="KW-1185">Reference proteome</keyword>
<comment type="caution">
    <text evidence="2">The sequence shown here is derived from an EMBL/GenBank/DDBJ whole genome shotgun (WGS) entry which is preliminary data.</text>
</comment>
<evidence type="ECO:0000313" key="3">
    <source>
        <dbReference type="Proteomes" id="UP000254848"/>
    </source>
</evidence>
<dbReference type="RefSeq" id="WP_115456837.1">
    <property type="nucleotide sequence ID" value="NZ_QRAP01000001.1"/>
</dbReference>
<dbReference type="Proteomes" id="UP000254848">
    <property type="component" value="Unassembled WGS sequence"/>
</dbReference>